<evidence type="ECO:0000256" key="7">
    <source>
        <dbReference type="ARBA" id="ARBA00022692"/>
    </source>
</evidence>
<evidence type="ECO:0000259" key="17">
    <source>
        <dbReference type="PROSITE" id="PS50109"/>
    </source>
</evidence>
<feature type="transmembrane region" description="Helical" evidence="16">
    <location>
        <begin position="51"/>
        <end position="68"/>
    </location>
</feature>
<dbReference type="SMART" id="SM00388">
    <property type="entry name" value="HisKA"/>
    <property type="match status" value="1"/>
</dbReference>
<dbReference type="InterPro" id="IPR004358">
    <property type="entry name" value="Sig_transdc_His_kin-like_C"/>
</dbReference>
<feature type="transmembrane region" description="Helical" evidence="16">
    <location>
        <begin position="158"/>
        <end position="180"/>
    </location>
</feature>
<dbReference type="CDD" id="cd16922">
    <property type="entry name" value="HATPase_EvgS-ArcB-TorS-like"/>
    <property type="match status" value="1"/>
</dbReference>
<dbReference type="PROSITE" id="PS50109">
    <property type="entry name" value="HIS_KIN"/>
    <property type="match status" value="1"/>
</dbReference>
<dbReference type="SUPFAM" id="SSF47384">
    <property type="entry name" value="Homodimeric domain of signal transducing histidine kinase"/>
    <property type="match status" value="1"/>
</dbReference>
<evidence type="ECO:0000256" key="11">
    <source>
        <dbReference type="ARBA" id="ARBA00022989"/>
    </source>
</evidence>
<feature type="modified residue" description="4-aspartylphosphate" evidence="14">
    <location>
        <position position="531"/>
    </location>
</feature>
<evidence type="ECO:0000256" key="6">
    <source>
        <dbReference type="ARBA" id="ARBA00022679"/>
    </source>
</evidence>
<protein>
    <recommendedName>
        <fullName evidence="3">histidine kinase</fullName>
        <ecNumber evidence="3">2.7.13.3</ecNumber>
    </recommendedName>
</protein>
<evidence type="ECO:0000256" key="4">
    <source>
        <dbReference type="ARBA" id="ARBA00022475"/>
    </source>
</evidence>
<dbReference type="GO" id="GO:0000155">
    <property type="term" value="F:phosphorelay sensor kinase activity"/>
    <property type="evidence" value="ECO:0007669"/>
    <property type="project" value="InterPro"/>
</dbReference>
<accession>A0A4R6SUQ9</accession>
<dbReference type="Gene3D" id="3.40.50.2300">
    <property type="match status" value="2"/>
</dbReference>
<dbReference type="CDD" id="cd00082">
    <property type="entry name" value="HisKA"/>
    <property type="match status" value="1"/>
</dbReference>
<dbReference type="PANTHER" id="PTHR45339">
    <property type="entry name" value="HYBRID SIGNAL TRANSDUCTION HISTIDINE KINASE J"/>
    <property type="match status" value="1"/>
</dbReference>
<comment type="catalytic activity">
    <reaction evidence="1">
        <text>ATP + protein L-histidine = ADP + protein N-phospho-L-histidine.</text>
        <dbReference type="EC" id="2.7.13.3"/>
    </reaction>
</comment>
<comment type="caution">
    <text evidence="19">The sequence shown here is derived from an EMBL/GenBank/DDBJ whole genome shotgun (WGS) entry which is preliminary data.</text>
</comment>
<dbReference type="InterPro" id="IPR036890">
    <property type="entry name" value="HATPase_C_sf"/>
</dbReference>
<evidence type="ECO:0000256" key="16">
    <source>
        <dbReference type="SAM" id="Phobius"/>
    </source>
</evidence>
<name>A0A4R6SUQ9_9SPHI</name>
<organism evidence="19 20">
    <name type="scientific">Pedobacter metabolipauper</name>
    <dbReference type="NCBI Taxonomy" id="425513"/>
    <lineage>
        <taxon>Bacteria</taxon>
        <taxon>Pseudomonadati</taxon>
        <taxon>Bacteroidota</taxon>
        <taxon>Sphingobacteriia</taxon>
        <taxon>Sphingobacteriales</taxon>
        <taxon>Sphingobacteriaceae</taxon>
        <taxon>Pedobacter</taxon>
    </lineage>
</organism>
<dbReference type="EC" id="2.7.13.3" evidence="3"/>
<dbReference type="InterPro" id="IPR003594">
    <property type="entry name" value="HATPase_dom"/>
</dbReference>
<dbReference type="PRINTS" id="PR00344">
    <property type="entry name" value="BCTRLSENSOR"/>
</dbReference>
<dbReference type="InterPro" id="IPR001789">
    <property type="entry name" value="Sig_transdc_resp-reg_receiver"/>
</dbReference>
<evidence type="ECO:0000256" key="10">
    <source>
        <dbReference type="ARBA" id="ARBA00022840"/>
    </source>
</evidence>
<dbReference type="AlphaFoldDB" id="A0A4R6SUQ9"/>
<keyword evidence="20" id="KW-1185">Reference proteome</keyword>
<dbReference type="SMART" id="SM00387">
    <property type="entry name" value="HATPase_c"/>
    <property type="match status" value="1"/>
</dbReference>
<feature type="transmembrane region" description="Helical" evidence="16">
    <location>
        <begin position="127"/>
        <end position="152"/>
    </location>
</feature>
<dbReference type="PROSITE" id="PS50110">
    <property type="entry name" value="RESPONSE_REGULATORY"/>
    <property type="match status" value="2"/>
</dbReference>
<keyword evidence="8" id="KW-0547">Nucleotide-binding</keyword>
<dbReference type="GO" id="GO:0005524">
    <property type="term" value="F:ATP binding"/>
    <property type="evidence" value="ECO:0007669"/>
    <property type="project" value="UniProtKB-KW"/>
</dbReference>
<evidence type="ECO:0000256" key="13">
    <source>
        <dbReference type="ARBA" id="ARBA00023136"/>
    </source>
</evidence>
<evidence type="ECO:0000256" key="3">
    <source>
        <dbReference type="ARBA" id="ARBA00012438"/>
    </source>
</evidence>
<dbReference type="CDD" id="cd17546">
    <property type="entry name" value="REC_hyHK_CKI1_RcsC-like"/>
    <property type="match status" value="1"/>
</dbReference>
<feature type="domain" description="Response regulatory" evidence="18">
    <location>
        <begin position="481"/>
        <end position="594"/>
    </location>
</feature>
<dbReference type="SUPFAM" id="SSF55874">
    <property type="entry name" value="ATPase domain of HSP90 chaperone/DNA topoisomerase II/histidine kinase"/>
    <property type="match status" value="1"/>
</dbReference>
<keyword evidence="11 16" id="KW-1133">Transmembrane helix</keyword>
<dbReference type="Pfam" id="PF00512">
    <property type="entry name" value="HisKA"/>
    <property type="match status" value="1"/>
</dbReference>
<evidence type="ECO:0000256" key="9">
    <source>
        <dbReference type="ARBA" id="ARBA00022777"/>
    </source>
</evidence>
<dbReference type="Pfam" id="PF00072">
    <property type="entry name" value="Response_reg"/>
    <property type="match status" value="2"/>
</dbReference>
<dbReference type="FunFam" id="3.30.565.10:FF:000010">
    <property type="entry name" value="Sensor histidine kinase RcsC"/>
    <property type="match status" value="1"/>
</dbReference>
<dbReference type="Proteomes" id="UP000295620">
    <property type="component" value="Unassembled WGS sequence"/>
</dbReference>
<keyword evidence="7 16" id="KW-0812">Transmembrane</keyword>
<evidence type="ECO:0000256" key="2">
    <source>
        <dbReference type="ARBA" id="ARBA00004651"/>
    </source>
</evidence>
<dbReference type="InterPro" id="IPR011006">
    <property type="entry name" value="CheY-like_superfamily"/>
</dbReference>
<keyword evidence="13 16" id="KW-0472">Membrane</keyword>
<keyword evidence="4" id="KW-1003">Cell membrane</keyword>
<dbReference type="PANTHER" id="PTHR45339:SF1">
    <property type="entry name" value="HYBRID SIGNAL TRANSDUCTION HISTIDINE KINASE J"/>
    <property type="match status" value="1"/>
</dbReference>
<keyword evidence="12" id="KW-0902">Two-component regulatory system</keyword>
<feature type="transmembrane region" description="Helical" evidence="16">
    <location>
        <begin position="29"/>
        <end position="45"/>
    </location>
</feature>
<dbReference type="SMART" id="SM00448">
    <property type="entry name" value="REC"/>
    <property type="match status" value="2"/>
</dbReference>
<sequence length="747" mass="84763">MLKILKSYSEDQKSIIDFRSDINKRSDQLINYFLIAFFLLGLYFATFYDTWNIAFGVGGTLLIAYYSMKWLFPKSTLHQYVLSVCLGVFMAQFIFQMHGMFEMHFFAFIGSAILITYQNWKLQIPMLLFVVIHHVGLNYLQSIGYDAVYFTTLDHLEFQTMCIHIFLTAIIYFVCGLWAYNLNKYNGAQLAMLLQIEERKKNEEILEALNEELRLSNQEALDAMKVAEKAVQAKSIFLATMSHEIRTPMNGVMGMTSLLMNTQLSEEQADYVNVIDTSADALLSVINDILDFSKIESGHMDLNAHSFDLQKCIEDVIDLFVSKSAARGIELFYEIDPSIPEVIITDSVRLRQVLINLLNNAIKFTNHGEVHLKVQPLKIANEKVKILFEVRDTGIGIAADQIGQLFKAFSQVDSSNTRRFGGTGLGLVISERLVHLMNGTIDVKSEEGKGSVFSFTIEAGIKLIRKPDLMPGTLLNHREKRILIVDDNFTNLRILKTQLEIWKFLPMVVSSGKEALRLLDSETEFHLMITDYQMPDMDGIALTKEIRSRNLKFPVILLSSVGEESRQDHSDLFFGILNKPAKNKPFLSLIYQALNYQVEKQGQGVTTGKHNLTDEFSTLYPLTILLAEDNLINIKLISTVLSKLGYNIDIVHNGLQAYKMCTEKLYDLVLMDVLMPELDGLEATVKIRSADIIQPAIIALTANAMPEDRHKCIEAGMDDYLSKPLKVDLLVSALKKVYMSKHTKKLH</sequence>
<dbReference type="FunFam" id="1.10.287.130:FF:000003">
    <property type="entry name" value="Histidine kinase"/>
    <property type="match status" value="1"/>
</dbReference>
<evidence type="ECO:0000256" key="14">
    <source>
        <dbReference type="PROSITE-ProRule" id="PRU00169"/>
    </source>
</evidence>
<evidence type="ECO:0000256" key="15">
    <source>
        <dbReference type="SAM" id="Coils"/>
    </source>
</evidence>
<feature type="transmembrane region" description="Helical" evidence="16">
    <location>
        <begin position="80"/>
        <end position="97"/>
    </location>
</feature>
<dbReference type="Gene3D" id="1.10.287.130">
    <property type="match status" value="1"/>
</dbReference>
<dbReference type="GO" id="GO:0005886">
    <property type="term" value="C:plasma membrane"/>
    <property type="evidence" value="ECO:0007669"/>
    <property type="project" value="UniProtKB-SubCell"/>
</dbReference>
<keyword evidence="15" id="KW-0175">Coiled coil</keyword>
<keyword evidence="6" id="KW-0808">Transferase</keyword>
<evidence type="ECO:0000256" key="5">
    <source>
        <dbReference type="ARBA" id="ARBA00022553"/>
    </source>
</evidence>
<dbReference type="SUPFAM" id="SSF52172">
    <property type="entry name" value="CheY-like"/>
    <property type="match status" value="2"/>
</dbReference>
<dbReference type="Pfam" id="PF02518">
    <property type="entry name" value="HATPase_c"/>
    <property type="match status" value="1"/>
</dbReference>
<dbReference type="RefSeq" id="WP_133577142.1">
    <property type="nucleotide sequence ID" value="NZ_SNYC01000005.1"/>
</dbReference>
<dbReference type="InterPro" id="IPR003661">
    <property type="entry name" value="HisK_dim/P_dom"/>
</dbReference>
<feature type="modified residue" description="4-aspartylphosphate" evidence="14">
    <location>
        <position position="672"/>
    </location>
</feature>
<dbReference type="OrthoDB" id="9809670at2"/>
<evidence type="ECO:0000256" key="1">
    <source>
        <dbReference type="ARBA" id="ARBA00000085"/>
    </source>
</evidence>
<keyword evidence="9 19" id="KW-0418">Kinase</keyword>
<evidence type="ECO:0000313" key="19">
    <source>
        <dbReference type="EMBL" id="TDQ08798.1"/>
    </source>
</evidence>
<evidence type="ECO:0000256" key="12">
    <source>
        <dbReference type="ARBA" id="ARBA00023012"/>
    </source>
</evidence>
<reference evidence="19 20" key="1">
    <citation type="submission" date="2019-03" db="EMBL/GenBank/DDBJ databases">
        <title>Genomic Encyclopedia of Archaeal and Bacterial Type Strains, Phase II (KMG-II): from individual species to whole genera.</title>
        <authorList>
            <person name="Goeker M."/>
        </authorList>
    </citation>
    <scope>NUCLEOTIDE SEQUENCE [LARGE SCALE GENOMIC DNA]</scope>
    <source>
        <strain evidence="19 20">DSM 19035</strain>
    </source>
</reference>
<dbReference type="InterPro" id="IPR036097">
    <property type="entry name" value="HisK_dim/P_sf"/>
</dbReference>
<evidence type="ECO:0000313" key="20">
    <source>
        <dbReference type="Proteomes" id="UP000295620"/>
    </source>
</evidence>
<feature type="coiled-coil region" evidence="15">
    <location>
        <begin position="199"/>
        <end position="230"/>
    </location>
</feature>
<evidence type="ECO:0000259" key="18">
    <source>
        <dbReference type="PROSITE" id="PS50110"/>
    </source>
</evidence>
<dbReference type="InterPro" id="IPR005467">
    <property type="entry name" value="His_kinase_dom"/>
</dbReference>
<comment type="subcellular location">
    <subcellularLocation>
        <location evidence="2">Cell membrane</location>
        <topology evidence="2">Multi-pass membrane protein</topology>
    </subcellularLocation>
</comment>
<feature type="domain" description="Response regulatory" evidence="18">
    <location>
        <begin position="623"/>
        <end position="738"/>
    </location>
</feature>
<feature type="domain" description="Histidine kinase" evidence="17">
    <location>
        <begin position="240"/>
        <end position="461"/>
    </location>
</feature>
<evidence type="ECO:0000256" key="8">
    <source>
        <dbReference type="ARBA" id="ARBA00022741"/>
    </source>
</evidence>
<dbReference type="Gene3D" id="3.30.565.10">
    <property type="entry name" value="Histidine kinase-like ATPase, C-terminal domain"/>
    <property type="match status" value="1"/>
</dbReference>
<dbReference type="EMBL" id="SNYC01000005">
    <property type="protein sequence ID" value="TDQ08798.1"/>
    <property type="molecule type" value="Genomic_DNA"/>
</dbReference>
<keyword evidence="5 14" id="KW-0597">Phosphoprotein</keyword>
<proteinExistence type="predicted"/>
<gene>
    <name evidence="19" type="ORF">ATK78_3316</name>
</gene>
<keyword evidence="10" id="KW-0067">ATP-binding</keyword>